<evidence type="ECO:0000313" key="2">
    <source>
        <dbReference type="Proteomes" id="UP001148614"/>
    </source>
</evidence>
<sequence length="70" mass="7756">MQFDKADALGLAEGLESLLDDPAFDPETLDHSTRRRLSEAARKLSFVTEAPGDTAHRIAHANAFTYIARR</sequence>
<keyword evidence="2" id="KW-1185">Reference proteome</keyword>
<accession>A0A9W8N6Y3</accession>
<organism evidence="1 2">
    <name type="scientific">Xylaria arbuscula</name>
    <dbReference type="NCBI Taxonomy" id="114810"/>
    <lineage>
        <taxon>Eukaryota</taxon>
        <taxon>Fungi</taxon>
        <taxon>Dikarya</taxon>
        <taxon>Ascomycota</taxon>
        <taxon>Pezizomycotina</taxon>
        <taxon>Sordariomycetes</taxon>
        <taxon>Xylariomycetidae</taxon>
        <taxon>Xylariales</taxon>
        <taxon>Xylariaceae</taxon>
        <taxon>Xylaria</taxon>
    </lineage>
</organism>
<comment type="caution">
    <text evidence="1">The sequence shown here is derived from an EMBL/GenBank/DDBJ whole genome shotgun (WGS) entry which is preliminary data.</text>
</comment>
<proteinExistence type="predicted"/>
<dbReference type="AlphaFoldDB" id="A0A9W8N6Y3"/>
<dbReference type="Proteomes" id="UP001148614">
    <property type="component" value="Unassembled WGS sequence"/>
</dbReference>
<name>A0A9W8N6Y3_9PEZI</name>
<gene>
    <name evidence="1" type="ORF">NPX13_g9376</name>
</gene>
<reference evidence="1" key="1">
    <citation type="submission" date="2022-07" db="EMBL/GenBank/DDBJ databases">
        <title>Genome Sequence of Xylaria arbuscula.</title>
        <authorList>
            <person name="Buettner E."/>
        </authorList>
    </citation>
    <scope>NUCLEOTIDE SEQUENCE</scope>
    <source>
        <strain evidence="1">VT107</strain>
    </source>
</reference>
<evidence type="ECO:0000313" key="1">
    <source>
        <dbReference type="EMBL" id="KAJ3560221.1"/>
    </source>
</evidence>
<dbReference type="EMBL" id="JANPWZ010002288">
    <property type="protein sequence ID" value="KAJ3560221.1"/>
    <property type="molecule type" value="Genomic_DNA"/>
</dbReference>
<protein>
    <submittedName>
        <fullName evidence="1">Uncharacterized protein</fullName>
    </submittedName>
</protein>